<dbReference type="SMART" id="SM00900">
    <property type="entry name" value="FMN_bind"/>
    <property type="match status" value="1"/>
</dbReference>
<evidence type="ECO:0000313" key="8">
    <source>
        <dbReference type="EMBL" id="MBC5722544.1"/>
    </source>
</evidence>
<keyword evidence="6" id="KW-1003">Cell membrane</keyword>
<evidence type="ECO:0000256" key="2">
    <source>
        <dbReference type="ARBA" id="ARBA00022553"/>
    </source>
</evidence>
<dbReference type="GO" id="GO:0005886">
    <property type="term" value="C:plasma membrane"/>
    <property type="evidence" value="ECO:0007669"/>
    <property type="project" value="UniProtKB-SubCell"/>
</dbReference>
<keyword evidence="4 6" id="KW-0288">FMN</keyword>
<comment type="subcellular location">
    <subcellularLocation>
        <location evidence="6">Cell membrane</location>
        <topology evidence="6">Single-pass membrane protein</topology>
    </subcellularLocation>
</comment>
<keyword evidence="6" id="KW-1278">Translocase</keyword>
<dbReference type="RefSeq" id="WP_186852628.1">
    <property type="nucleotide sequence ID" value="NZ_JACOPO010000003.1"/>
</dbReference>
<keyword evidence="9" id="KW-1185">Reference proteome</keyword>
<name>A0A8J6M6A8_9FIRM</name>
<dbReference type="InterPro" id="IPR010209">
    <property type="entry name" value="Ion_transpt_RnfG/RsxG"/>
</dbReference>
<proteinExistence type="inferred from homology"/>
<gene>
    <name evidence="6" type="primary">rnfG</name>
    <name evidence="8" type="ORF">H8S11_06940</name>
</gene>
<evidence type="ECO:0000313" key="9">
    <source>
        <dbReference type="Proteomes" id="UP000628736"/>
    </source>
</evidence>
<reference evidence="8" key="1">
    <citation type="submission" date="2020-08" db="EMBL/GenBank/DDBJ databases">
        <title>Genome public.</title>
        <authorList>
            <person name="Liu C."/>
            <person name="Sun Q."/>
        </authorList>
    </citation>
    <scope>NUCLEOTIDE SEQUENCE</scope>
    <source>
        <strain evidence="8">NSJ-23</strain>
    </source>
</reference>
<protein>
    <recommendedName>
        <fullName evidence="6">Ion-translocating oxidoreductase complex subunit G</fullName>
        <ecNumber evidence="6">7.-.-.-</ecNumber>
    </recommendedName>
    <alternativeName>
        <fullName evidence="6">Rnf electron transport complex subunit G</fullName>
    </alternativeName>
</protein>
<evidence type="ECO:0000256" key="1">
    <source>
        <dbReference type="ARBA" id="ARBA00022448"/>
    </source>
</evidence>
<dbReference type="EMBL" id="JACOPO010000003">
    <property type="protein sequence ID" value="MBC5722544.1"/>
    <property type="molecule type" value="Genomic_DNA"/>
</dbReference>
<evidence type="ECO:0000259" key="7">
    <source>
        <dbReference type="SMART" id="SM00900"/>
    </source>
</evidence>
<comment type="cofactor">
    <cofactor evidence="6">
        <name>FMN</name>
        <dbReference type="ChEBI" id="CHEBI:58210"/>
    </cofactor>
</comment>
<dbReference type="PANTHER" id="PTHR36118:SF1">
    <property type="entry name" value="ION-TRANSLOCATING OXIDOREDUCTASE COMPLEX SUBUNIT G"/>
    <property type="match status" value="1"/>
</dbReference>
<dbReference type="InterPro" id="IPR007329">
    <property type="entry name" value="FMN-bd"/>
</dbReference>
<sequence>MSNWNRVFKPIVVLVVICIIVTGALAATNKVTKPIIDEAIRVAQEQARKELLPDADNFTKVEGVAVENVSDIYTADNGVGTVITCSAKGYGGTVTVMVAFNPDDTIKQIKVTEAAETKGIGSNVTENSEYQANYSGLPATQALVLGTDVDAYSGATISSRAVNNAVNSAIDAYNQIP</sequence>
<evidence type="ECO:0000256" key="6">
    <source>
        <dbReference type="HAMAP-Rule" id="MF_00479"/>
    </source>
</evidence>
<keyword evidence="3 6" id="KW-0285">Flavoprotein</keyword>
<feature type="domain" description="FMN-binding" evidence="7">
    <location>
        <begin position="89"/>
        <end position="173"/>
    </location>
</feature>
<dbReference type="GO" id="GO:0009055">
    <property type="term" value="F:electron transfer activity"/>
    <property type="evidence" value="ECO:0007669"/>
    <property type="project" value="InterPro"/>
</dbReference>
<dbReference type="GO" id="GO:0010181">
    <property type="term" value="F:FMN binding"/>
    <property type="evidence" value="ECO:0007669"/>
    <property type="project" value="InterPro"/>
</dbReference>
<evidence type="ECO:0000256" key="3">
    <source>
        <dbReference type="ARBA" id="ARBA00022630"/>
    </source>
</evidence>
<dbReference type="PANTHER" id="PTHR36118">
    <property type="entry name" value="ION-TRANSLOCATING OXIDOREDUCTASE COMPLEX SUBUNIT G"/>
    <property type="match status" value="1"/>
</dbReference>
<comment type="function">
    <text evidence="6">Part of a membrane-bound complex that couples electron transfer with translocation of ions across the membrane.</text>
</comment>
<dbReference type="HAMAP" id="MF_00479">
    <property type="entry name" value="RsxG_RnfG"/>
    <property type="match status" value="1"/>
</dbReference>
<feature type="modified residue" description="FMN phosphoryl threonine" evidence="6">
    <location>
        <position position="156"/>
    </location>
</feature>
<organism evidence="8 9">
    <name type="scientific">Flintibacter hominis</name>
    <dbReference type="NCBI Taxonomy" id="2763048"/>
    <lineage>
        <taxon>Bacteria</taxon>
        <taxon>Bacillati</taxon>
        <taxon>Bacillota</taxon>
        <taxon>Clostridia</taxon>
        <taxon>Eubacteriales</taxon>
        <taxon>Flintibacter</taxon>
    </lineage>
</organism>
<dbReference type="Pfam" id="PF04205">
    <property type="entry name" value="FMN_bind"/>
    <property type="match status" value="1"/>
</dbReference>
<evidence type="ECO:0000256" key="4">
    <source>
        <dbReference type="ARBA" id="ARBA00022643"/>
    </source>
</evidence>
<keyword evidence="6" id="KW-1133">Transmembrane helix</keyword>
<evidence type="ECO:0000256" key="5">
    <source>
        <dbReference type="ARBA" id="ARBA00022982"/>
    </source>
</evidence>
<comment type="similarity">
    <text evidence="6">Belongs to the RnfG family.</text>
</comment>
<dbReference type="Proteomes" id="UP000628736">
    <property type="component" value="Unassembled WGS sequence"/>
</dbReference>
<comment type="subunit">
    <text evidence="6">The complex is composed of six subunits: RnfA, RnfB, RnfC, RnfD, RnfE and RnfG.</text>
</comment>
<dbReference type="AlphaFoldDB" id="A0A8J6M6A8"/>
<keyword evidence="6" id="KW-0472">Membrane</keyword>
<comment type="caution">
    <text evidence="8">The sequence shown here is derived from an EMBL/GenBank/DDBJ whole genome shotgun (WGS) entry which is preliminary data.</text>
</comment>
<dbReference type="PIRSF" id="PIRSF006091">
    <property type="entry name" value="E_trnsport_RnfG"/>
    <property type="match status" value="1"/>
</dbReference>
<keyword evidence="5 6" id="KW-0249">Electron transport</keyword>
<dbReference type="GO" id="GO:0022900">
    <property type="term" value="P:electron transport chain"/>
    <property type="evidence" value="ECO:0007669"/>
    <property type="project" value="UniProtKB-UniRule"/>
</dbReference>
<dbReference type="EC" id="7.-.-.-" evidence="6"/>
<keyword evidence="2 6" id="KW-0597">Phosphoprotein</keyword>
<keyword evidence="1 6" id="KW-0813">Transport</keyword>
<keyword evidence="6" id="KW-0812">Transmembrane</keyword>
<accession>A0A8J6M6A8</accession>